<organism evidence="2">
    <name type="scientific">Tanacetum cinerariifolium</name>
    <name type="common">Dalmatian daisy</name>
    <name type="synonym">Chrysanthemum cinerariifolium</name>
    <dbReference type="NCBI Taxonomy" id="118510"/>
    <lineage>
        <taxon>Eukaryota</taxon>
        <taxon>Viridiplantae</taxon>
        <taxon>Streptophyta</taxon>
        <taxon>Embryophyta</taxon>
        <taxon>Tracheophyta</taxon>
        <taxon>Spermatophyta</taxon>
        <taxon>Magnoliopsida</taxon>
        <taxon>eudicotyledons</taxon>
        <taxon>Gunneridae</taxon>
        <taxon>Pentapetalae</taxon>
        <taxon>asterids</taxon>
        <taxon>campanulids</taxon>
        <taxon>Asterales</taxon>
        <taxon>Asteraceae</taxon>
        <taxon>Asteroideae</taxon>
        <taxon>Anthemideae</taxon>
        <taxon>Anthemidinae</taxon>
        <taxon>Tanacetum</taxon>
    </lineage>
</organism>
<evidence type="ECO:0000313" key="2">
    <source>
        <dbReference type="EMBL" id="GEY00725.1"/>
    </source>
</evidence>
<accession>A0A699HEQ6</accession>
<gene>
    <name evidence="2" type="ORF">Tci_372699</name>
</gene>
<dbReference type="GO" id="GO:0003964">
    <property type="term" value="F:RNA-directed DNA polymerase activity"/>
    <property type="evidence" value="ECO:0007669"/>
    <property type="project" value="UniProtKB-KW"/>
</dbReference>
<keyword evidence="2" id="KW-0695">RNA-directed DNA polymerase</keyword>
<reference evidence="2" key="1">
    <citation type="journal article" date="2019" name="Sci. Rep.">
        <title>Draft genome of Tanacetum cinerariifolium, the natural source of mosquito coil.</title>
        <authorList>
            <person name="Yamashiro T."/>
            <person name="Shiraishi A."/>
            <person name="Satake H."/>
            <person name="Nakayama K."/>
        </authorList>
    </citation>
    <scope>NUCLEOTIDE SEQUENCE</scope>
</reference>
<proteinExistence type="predicted"/>
<sequence>MHVNSESKEHLHGFGYTPSFAKVVKRNEVQECHDTLVMVLERGSLNYRGDPVIVGCVKDFKTLLNIHNVCFDRVIWIDVEGMPLQAWSHATFNRITSKWGKLVYMDDTNASNKYIMRLCVKTRVFDFGEDDIAQFEDGSDNNSVGIHKWEEENDGLVIPYSFQSIVNEYNIMKNSLDHVENSPVKILANRLRLVIDKLTSHERFAFIKGAFSLLISLVVISSSIDHWYWRLNGHGDFSIKSAKEEIDTHLLVTSSFFTRLSKLLPIKLNVFTWRMFLDKLPTRINLSKRGLDVPCVLCPNYRNAVKSFNHLFFGCLMAMDLFRLLGRWWNIDIINVIDPFSRESWFNGIQLNNLQKLAL</sequence>
<keyword evidence="2" id="KW-0548">Nucleotidyltransferase</keyword>
<evidence type="ECO:0000259" key="1">
    <source>
        <dbReference type="Pfam" id="PF13966"/>
    </source>
</evidence>
<keyword evidence="2" id="KW-0808">Transferase</keyword>
<protein>
    <submittedName>
        <fullName evidence="2">RNA-directed DNA polymerase, eukaryota, reverse transcriptase zinc-binding domain protein</fullName>
    </submittedName>
</protein>
<dbReference type="AlphaFoldDB" id="A0A699HEQ6"/>
<name>A0A699HEQ6_TANCI</name>
<dbReference type="InterPro" id="IPR026960">
    <property type="entry name" value="RVT-Znf"/>
</dbReference>
<dbReference type="EMBL" id="BKCJ010145107">
    <property type="protein sequence ID" value="GEY00725.1"/>
    <property type="molecule type" value="Genomic_DNA"/>
</dbReference>
<feature type="domain" description="Reverse transcriptase zinc-binding" evidence="1">
    <location>
        <begin position="260"/>
        <end position="319"/>
    </location>
</feature>
<comment type="caution">
    <text evidence="2">The sequence shown here is derived from an EMBL/GenBank/DDBJ whole genome shotgun (WGS) entry which is preliminary data.</text>
</comment>
<dbReference type="Pfam" id="PF13966">
    <property type="entry name" value="zf-RVT"/>
    <property type="match status" value="1"/>
</dbReference>